<feature type="repeat" description="PPR" evidence="3">
    <location>
        <begin position="193"/>
        <end position="227"/>
    </location>
</feature>
<dbReference type="PANTHER" id="PTHR46128:SF296">
    <property type="entry name" value="PENTACOTRIPEPTIDE-REPEAT REGION OF PRORP DOMAIN-CONTAINING PROTEIN"/>
    <property type="match status" value="1"/>
</dbReference>
<proteinExistence type="inferred from homology"/>
<dbReference type="InterPro" id="IPR050872">
    <property type="entry name" value="PPR_P_subfamily"/>
</dbReference>
<comment type="similarity">
    <text evidence="1">Belongs to the PPR family. P subfamily.</text>
</comment>
<evidence type="ECO:0000313" key="5">
    <source>
        <dbReference type="Proteomes" id="UP000734854"/>
    </source>
</evidence>
<dbReference type="InterPro" id="IPR002885">
    <property type="entry name" value="PPR_rpt"/>
</dbReference>
<dbReference type="NCBIfam" id="TIGR00756">
    <property type="entry name" value="PPR"/>
    <property type="match status" value="3"/>
</dbReference>
<sequence length="449" mass="50830">MIDDARFVLSEMVTIDMQASVSTYHSLLNTTRYADIALDLYREIKASGIYCGEHTIDLLIHGLCKQRRVRDAISFSQDVLFNALCKRGWIAKVEELLDEIKDNNLDMDLVAYSILISGYYKLGEIDKTLHQRRPLWGAGRDRPCTSVMPDYALNVMPNSFFHGTILSSMCKKGLMSEAKCYLEFLVANDQALNITLYNIVIDGFAKVGDVEEALGLYEQLIRSAVTPTVVTYNSLIYGFCKIGNPTDAKEFLKQIDMHGLASTTTTYNTHGFCEIGDINSMRMMLEEMDGRAIMPNIITYSVVIKPLCKSGQVKEAFDKLNNRVALGIVADSMTYTIVMQVDRAEEVLYYLLHQGIRLRKFYYMTVVQAYCVMAMPDKAFVLFDEMLKSGYEITIKDLSAVINRLCKRLMIKDTKNTQVKILVGDLQIFGVTPSDMPRLISSKLMWLVS</sequence>
<dbReference type="AlphaFoldDB" id="A0A8J5GI09"/>
<feature type="repeat" description="PPR" evidence="3">
    <location>
        <begin position="359"/>
        <end position="393"/>
    </location>
</feature>
<evidence type="ECO:0000256" key="2">
    <source>
        <dbReference type="ARBA" id="ARBA00022737"/>
    </source>
</evidence>
<reference evidence="4 5" key="1">
    <citation type="submission" date="2020-08" db="EMBL/GenBank/DDBJ databases">
        <title>Plant Genome Project.</title>
        <authorList>
            <person name="Zhang R.-G."/>
        </authorList>
    </citation>
    <scope>NUCLEOTIDE SEQUENCE [LARGE SCALE GENOMIC DNA]</scope>
    <source>
        <tissue evidence="4">Rhizome</tissue>
    </source>
</reference>
<evidence type="ECO:0000256" key="1">
    <source>
        <dbReference type="ARBA" id="ARBA00007626"/>
    </source>
</evidence>
<organism evidence="4 5">
    <name type="scientific">Zingiber officinale</name>
    <name type="common">Ginger</name>
    <name type="synonym">Amomum zingiber</name>
    <dbReference type="NCBI Taxonomy" id="94328"/>
    <lineage>
        <taxon>Eukaryota</taxon>
        <taxon>Viridiplantae</taxon>
        <taxon>Streptophyta</taxon>
        <taxon>Embryophyta</taxon>
        <taxon>Tracheophyta</taxon>
        <taxon>Spermatophyta</taxon>
        <taxon>Magnoliopsida</taxon>
        <taxon>Liliopsida</taxon>
        <taxon>Zingiberales</taxon>
        <taxon>Zingiberaceae</taxon>
        <taxon>Zingiber</taxon>
    </lineage>
</organism>
<feature type="repeat" description="PPR" evidence="3">
    <location>
        <begin position="296"/>
        <end position="330"/>
    </location>
</feature>
<comment type="caution">
    <text evidence="4">The sequence shown here is derived from an EMBL/GenBank/DDBJ whole genome shotgun (WGS) entry which is preliminary data.</text>
</comment>
<dbReference type="Proteomes" id="UP000734854">
    <property type="component" value="Unassembled WGS sequence"/>
</dbReference>
<name>A0A8J5GI09_ZINOF</name>
<dbReference type="PROSITE" id="PS51375">
    <property type="entry name" value="PPR"/>
    <property type="match status" value="4"/>
</dbReference>
<keyword evidence="2" id="KW-0677">Repeat</keyword>
<dbReference type="Gene3D" id="1.25.40.10">
    <property type="entry name" value="Tetratricopeptide repeat domain"/>
    <property type="match status" value="5"/>
</dbReference>
<dbReference type="InterPro" id="IPR011990">
    <property type="entry name" value="TPR-like_helical_dom_sf"/>
</dbReference>
<evidence type="ECO:0000313" key="4">
    <source>
        <dbReference type="EMBL" id="KAG6500987.1"/>
    </source>
</evidence>
<protein>
    <recommendedName>
        <fullName evidence="6">Pentatricopeptide repeat-containing protein</fullName>
    </recommendedName>
</protein>
<keyword evidence="5" id="KW-1185">Reference proteome</keyword>
<accession>A0A8J5GI09</accession>
<dbReference type="Pfam" id="PF13041">
    <property type="entry name" value="PPR_2"/>
    <property type="match status" value="2"/>
</dbReference>
<gene>
    <name evidence="4" type="ORF">ZIOFF_040851</name>
</gene>
<dbReference type="Pfam" id="PF01535">
    <property type="entry name" value="PPR"/>
    <property type="match status" value="3"/>
</dbReference>
<evidence type="ECO:0000256" key="3">
    <source>
        <dbReference type="PROSITE-ProRule" id="PRU00708"/>
    </source>
</evidence>
<evidence type="ECO:0008006" key="6">
    <source>
        <dbReference type="Google" id="ProtNLM"/>
    </source>
</evidence>
<dbReference type="EMBL" id="JACMSC010000011">
    <property type="protein sequence ID" value="KAG6500987.1"/>
    <property type="molecule type" value="Genomic_DNA"/>
</dbReference>
<feature type="repeat" description="PPR" evidence="3">
    <location>
        <begin position="228"/>
        <end position="262"/>
    </location>
</feature>
<dbReference type="PANTHER" id="PTHR46128">
    <property type="entry name" value="MITOCHONDRIAL GROUP I INTRON SPLICING FACTOR CCM1"/>
    <property type="match status" value="1"/>
</dbReference>